<dbReference type="Gene3D" id="3.30.230.10">
    <property type="match status" value="1"/>
</dbReference>
<dbReference type="NCBIfam" id="TIGR00231">
    <property type="entry name" value="small_GTP"/>
    <property type="match status" value="1"/>
</dbReference>
<dbReference type="SUPFAM" id="SSF52540">
    <property type="entry name" value="P-loop containing nucleoside triphosphate hydrolases"/>
    <property type="match status" value="1"/>
</dbReference>
<proteinExistence type="inferred from homology"/>
<dbReference type="SUPFAM" id="SSF54980">
    <property type="entry name" value="EF-G C-terminal domain-like"/>
    <property type="match status" value="2"/>
</dbReference>
<dbReference type="SMART" id="SM00889">
    <property type="entry name" value="EFG_IV"/>
    <property type="match status" value="1"/>
</dbReference>
<dbReference type="SMART" id="SM00838">
    <property type="entry name" value="EFG_C"/>
    <property type="match status" value="1"/>
</dbReference>
<evidence type="ECO:0000256" key="6">
    <source>
        <dbReference type="ARBA" id="ARBA00023134"/>
    </source>
</evidence>
<dbReference type="PANTHER" id="PTHR43261">
    <property type="entry name" value="TRANSLATION ELONGATION FACTOR G-RELATED"/>
    <property type="match status" value="1"/>
</dbReference>
<dbReference type="HAMAP" id="MF_00054_B">
    <property type="entry name" value="EF_G_EF_2_B"/>
    <property type="match status" value="1"/>
</dbReference>
<dbReference type="PROSITE" id="PS00301">
    <property type="entry name" value="G_TR_1"/>
    <property type="match status" value="1"/>
</dbReference>
<dbReference type="Gene3D" id="2.40.30.10">
    <property type="entry name" value="Translation factors"/>
    <property type="match status" value="1"/>
</dbReference>
<feature type="binding site" evidence="8">
    <location>
        <begin position="88"/>
        <end position="92"/>
    </location>
    <ligand>
        <name>GTP</name>
        <dbReference type="ChEBI" id="CHEBI:37565"/>
    </ligand>
</feature>
<accession>A0ABW8L917</accession>
<sequence length="708" mass="79057">MARKTPLKRYRNIGISAHIDAGKTTTTERVLFYTGVSHKIGEVHDGAATMDWMEQEQERGITITSAATTCFWSGMAKQFDEHRINIIDTPGHVDFTIEVERSMRVLDGACMVYCAVGGVQPQSETVWRQANKYKVPRLAFVNKMDRVGADFYRVIEQIKTRLGGNPVPLVIPIGKEDDFEGVIDLVTMKAIYWDEASQGMQYEEREIPTELQEKAAEYREHLVESAAEANEELMNEYLENGELSVEQINTAIRQLTIDNEIIPLLCGTAFKNKGVQKMLDAVIQYLPAPIDVPAIRGILDDKDETEGSREASDDAPFSALAFKIMNDKFVGNLTFVRVYSGVMTQGSSVYNPVKMKRERVGRIVQMMANSQEELAEIRTGDIAALVGMKDVTTGDTLCDEQNVITLERMEFPDPVISLAVEPKTKADQERMSIALGRLAKEDPSFRVHTDEESGQTIISGMGELHLEILVDRMKREFNVEANIGAPQVAYRETIRNTVEQEGKFVRQTGGRGKFGHVWLRLEPLDPAGEVEYEFAEEVVGGTVPKEFHGAVDKGIQERMKNGVLAGYPVVGVKATLYDGSYHDVDSDELSFKMAGSMAFRKGFMAADPALLEPVMKVEVETPEDYMGDIMGDLNRRRGLVQGMEDLPGGTKQIRAEVPLAEMFGYATQMRSMSQGRATYSMEFQKYAEIPKSVAAEIISKYNSKDDDE</sequence>
<name>A0ABW8L917_9GAMM</name>
<dbReference type="SUPFAM" id="SSF54211">
    <property type="entry name" value="Ribosomal protein S5 domain 2-like"/>
    <property type="match status" value="1"/>
</dbReference>
<comment type="function">
    <text evidence="7 8">Catalyzes the GTP-dependent ribosomal translocation step during translation elongation. During this step, the ribosome changes from the pre-translocational (PRE) to the post-translocational (POST) state as the newly formed A-site-bound peptidyl-tRNA and P-site-bound deacylated tRNA move to the P and E sites, respectively. Catalyzes the coordinated movement of the two tRNA molecules, the mRNA and conformational changes in the ribosome.</text>
</comment>
<dbReference type="RefSeq" id="WP_198334827.1">
    <property type="nucleotide sequence ID" value="NZ_CAJHAK010000001.1"/>
</dbReference>
<dbReference type="Pfam" id="PF00679">
    <property type="entry name" value="EFG_C"/>
    <property type="match status" value="1"/>
</dbReference>
<dbReference type="InterPro" id="IPR041095">
    <property type="entry name" value="EFG_II"/>
</dbReference>
<dbReference type="InterPro" id="IPR020568">
    <property type="entry name" value="Ribosomal_Su5_D2-typ_SF"/>
</dbReference>
<evidence type="ECO:0000256" key="7">
    <source>
        <dbReference type="ARBA" id="ARBA00024731"/>
    </source>
</evidence>
<dbReference type="InterPro" id="IPR009022">
    <property type="entry name" value="EFG_III"/>
</dbReference>
<dbReference type="EMBL" id="JBJDPD010000015">
    <property type="protein sequence ID" value="MFK4001412.1"/>
    <property type="molecule type" value="Genomic_DNA"/>
</dbReference>
<evidence type="ECO:0000256" key="1">
    <source>
        <dbReference type="ARBA" id="ARBA00005870"/>
    </source>
</evidence>
<evidence type="ECO:0000256" key="5">
    <source>
        <dbReference type="ARBA" id="ARBA00022917"/>
    </source>
</evidence>
<comment type="subcellular location">
    <subcellularLocation>
        <location evidence="8">Cytoplasm</location>
    </subcellularLocation>
</comment>
<dbReference type="InterPro" id="IPR000640">
    <property type="entry name" value="EFG_V-like"/>
</dbReference>
<feature type="domain" description="Tr-type G" evidence="9">
    <location>
        <begin position="8"/>
        <end position="290"/>
    </location>
</feature>
<dbReference type="Gene3D" id="3.40.50.300">
    <property type="entry name" value="P-loop containing nucleotide triphosphate hydrolases"/>
    <property type="match status" value="1"/>
</dbReference>
<dbReference type="CDD" id="cd01434">
    <property type="entry name" value="EFG_mtEFG1_IV"/>
    <property type="match status" value="1"/>
</dbReference>
<reference evidence="10 11" key="1">
    <citation type="submission" date="2024-11" db="EMBL/GenBank/DDBJ databases">
        <title>The Natural Products Discovery Center: Release of the First 8490 Sequenced Strains for Exploring Actinobacteria Biosynthetic Diversity.</title>
        <authorList>
            <person name="Kalkreuter E."/>
            <person name="Kautsar S.A."/>
            <person name="Yang D."/>
            <person name="Bader C.D."/>
            <person name="Teijaro C.N."/>
            <person name="Fluegel L."/>
            <person name="Davis C.M."/>
            <person name="Simpson J.R."/>
            <person name="Lauterbach L."/>
            <person name="Steele A.D."/>
            <person name="Gui C."/>
            <person name="Meng S."/>
            <person name="Li G."/>
            <person name="Viehrig K."/>
            <person name="Ye F."/>
            <person name="Su P."/>
            <person name="Kiefer A.F."/>
            <person name="Nichols A."/>
            <person name="Cepeda A.J."/>
            <person name="Yan W."/>
            <person name="Fan B."/>
            <person name="Jiang Y."/>
            <person name="Adhikari A."/>
            <person name="Zheng C.-J."/>
            <person name="Schuster L."/>
            <person name="Cowan T.M."/>
            <person name="Smanski M.J."/>
            <person name="Chevrette M.G."/>
            <person name="De Carvalho L.P.S."/>
            <person name="Shen B."/>
        </authorList>
    </citation>
    <scope>NUCLEOTIDE SEQUENCE [LARGE SCALE GENOMIC DNA]</scope>
    <source>
        <strain evidence="10 11">NPDC077433</strain>
    </source>
</reference>
<keyword evidence="5 8" id="KW-0648">Protein biosynthesis</keyword>
<dbReference type="InterPro" id="IPR005225">
    <property type="entry name" value="Small_GTP-bd"/>
</dbReference>
<dbReference type="CDD" id="cd16262">
    <property type="entry name" value="EFG_III"/>
    <property type="match status" value="1"/>
</dbReference>
<keyword evidence="4 8" id="KW-0251">Elongation factor</keyword>
<dbReference type="CDD" id="cd03713">
    <property type="entry name" value="EFG_mtEFG_C"/>
    <property type="match status" value="1"/>
</dbReference>
<dbReference type="InterPro" id="IPR047872">
    <property type="entry name" value="EFG_IV"/>
</dbReference>
<dbReference type="InterPro" id="IPR005517">
    <property type="entry name" value="Transl_elong_EFG/EF2_IV"/>
</dbReference>
<dbReference type="PROSITE" id="PS51722">
    <property type="entry name" value="G_TR_2"/>
    <property type="match status" value="1"/>
</dbReference>
<evidence type="ECO:0000259" key="9">
    <source>
        <dbReference type="PROSITE" id="PS51722"/>
    </source>
</evidence>
<dbReference type="InterPro" id="IPR004540">
    <property type="entry name" value="Transl_elong_EFG/EF2"/>
</dbReference>
<dbReference type="Proteomes" id="UP001620234">
    <property type="component" value="Unassembled WGS sequence"/>
</dbReference>
<evidence type="ECO:0000256" key="3">
    <source>
        <dbReference type="ARBA" id="ARBA00022741"/>
    </source>
</evidence>
<organism evidence="10 11">
    <name type="scientific">Psychrobacter namhaensis</name>
    <dbReference type="NCBI Taxonomy" id="292734"/>
    <lineage>
        <taxon>Bacteria</taxon>
        <taxon>Pseudomonadati</taxon>
        <taxon>Pseudomonadota</taxon>
        <taxon>Gammaproteobacteria</taxon>
        <taxon>Moraxellales</taxon>
        <taxon>Moraxellaceae</taxon>
        <taxon>Psychrobacter</taxon>
    </lineage>
</organism>
<evidence type="ECO:0000313" key="10">
    <source>
        <dbReference type="EMBL" id="MFK4001412.1"/>
    </source>
</evidence>
<dbReference type="PRINTS" id="PR00315">
    <property type="entry name" value="ELONGATNFCT"/>
</dbReference>
<dbReference type="GO" id="GO:0003746">
    <property type="term" value="F:translation elongation factor activity"/>
    <property type="evidence" value="ECO:0007669"/>
    <property type="project" value="UniProtKB-KW"/>
</dbReference>
<dbReference type="PANTHER" id="PTHR43261:SF1">
    <property type="entry name" value="RIBOSOME-RELEASING FACTOR 2, MITOCHONDRIAL"/>
    <property type="match status" value="1"/>
</dbReference>
<dbReference type="CDD" id="cd01886">
    <property type="entry name" value="EF-G"/>
    <property type="match status" value="1"/>
</dbReference>
<dbReference type="Pfam" id="PF14492">
    <property type="entry name" value="EFG_III"/>
    <property type="match status" value="1"/>
</dbReference>
<comment type="caution">
    <text evidence="10">The sequence shown here is derived from an EMBL/GenBank/DDBJ whole genome shotgun (WGS) entry which is preliminary data.</text>
</comment>
<dbReference type="SUPFAM" id="SSF50447">
    <property type="entry name" value="Translation proteins"/>
    <property type="match status" value="1"/>
</dbReference>
<evidence type="ECO:0000256" key="4">
    <source>
        <dbReference type="ARBA" id="ARBA00022768"/>
    </source>
</evidence>
<comment type="similarity">
    <text evidence="1 8">Belongs to the TRAFAC class translation factor GTPase superfamily. Classic translation factor GTPase family. EF-G/EF-2 subfamily.</text>
</comment>
<dbReference type="InterPro" id="IPR053905">
    <property type="entry name" value="EF-G-like_DII"/>
</dbReference>
<keyword evidence="8" id="KW-0963">Cytoplasm</keyword>
<dbReference type="NCBIfam" id="NF009381">
    <property type="entry name" value="PRK12740.1-5"/>
    <property type="match status" value="1"/>
</dbReference>
<feature type="binding site" evidence="8">
    <location>
        <begin position="17"/>
        <end position="24"/>
    </location>
    <ligand>
        <name>GTP</name>
        <dbReference type="ChEBI" id="CHEBI:37565"/>
    </ligand>
</feature>
<gene>
    <name evidence="8 10" type="primary">fusA</name>
    <name evidence="10" type="ORF">ACI2I3_08715</name>
</gene>
<keyword evidence="11" id="KW-1185">Reference proteome</keyword>
<dbReference type="Gene3D" id="3.30.70.870">
    <property type="entry name" value="Elongation Factor G (Translational Gtpase), domain 3"/>
    <property type="match status" value="1"/>
</dbReference>
<dbReference type="InterPro" id="IPR000795">
    <property type="entry name" value="T_Tr_GTP-bd_dom"/>
</dbReference>
<feature type="binding site" evidence="8">
    <location>
        <begin position="142"/>
        <end position="145"/>
    </location>
    <ligand>
        <name>GTP</name>
        <dbReference type="ChEBI" id="CHEBI:37565"/>
    </ligand>
</feature>
<dbReference type="InterPro" id="IPR014721">
    <property type="entry name" value="Ribsml_uS5_D2-typ_fold_subgr"/>
</dbReference>
<evidence type="ECO:0000313" key="11">
    <source>
        <dbReference type="Proteomes" id="UP001620234"/>
    </source>
</evidence>
<dbReference type="NCBIfam" id="TIGR00484">
    <property type="entry name" value="EF-G"/>
    <property type="match status" value="1"/>
</dbReference>
<dbReference type="InterPro" id="IPR009000">
    <property type="entry name" value="Transl_B-barrel_sf"/>
</dbReference>
<dbReference type="CDD" id="cd04088">
    <property type="entry name" value="EFG_mtEFG_II"/>
    <property type="match status" value="1"/>
</dbReference>
<keyword evidence="6 8" id="KW-0342">GTP-binding</keyword>
<dbReference type="InterPro" id="IPR027417">
    <property type="entry name" value="P-loop_NTPase"/>
</dbReference>
<keyword evidence="3 8" id="KW-0547">Nucleotide-binding</keyword>
<dbReference type="Pfam" id="PF00009">
    <property type="entry name" value="GTP_EFTU"/>
    <property type="match status" value="1"/>
</dbReference>
<evidence type="ECO:0000256" key="8">
    <source>
        <dbReference type="HAMAP-Rule" id="MF_00054"/>
    </source>
</evidence>
<protein>
    <recommendedName>
        <fullName evidence="2 8">Elongation factor G</fullName>
        <shortName evidence="8">EF-G</shortName>
    </recommendedName>
</protein>
<evidence type="ECO:0000256" key="2">
    <source>
        <dbReference type="ARBA" id="ARBA00017872"/>
    </source>
</evidence>
<dbReference type="Pfam" id="PF22042">
    <property type="entry name" value="EF-G_D2"/>
    <property type="match status" value="1"/>
</dbReference>
<dbReference type="InterPro" id="IPR031157">
    <property type="entry name" value="G_TR_CS"/>
</dbReference>
<dbReference type="Gene3D" id="3.30.70.240">
    <property type="match status" value="1"/>
</dbReference>
<dbReference type="InterPro" id="IPR035647">
    <property type="entry name" value="EFG_III/V"/>
</dbReference>
<dbReference type="InterPro" id="IPR035649">
    <property type="entry name" value="EFG_V"/>
</dbReference>
<dbReference type="Pfam" id="PF03764">
    <property type="entry name" value="EFG_IV"/>
    <property type="match status" value="1"/>
</dbReference>